<dbReference type="OrthoDB" id="237820at2"/>
<evidence type="ECO:0000313" key="2">
    <source>
        <dbReference type="EMBL" id="PWY56738.1"/>
    </source>
</evidence>
<evidence type="ECO:0000313" key="5">
    <source>
        <dbReference type="Proteomes" id="UP000287374"/>
    </source>
</evidence>
<comment type="caution">
    <text evidence="2">The sequence shown here is derived from an EMBL/GenBank/DDBJ whole genome shotgun (WGS) entry which is preliminary data.</text>
</comment>
<dbReference type="EMBL" id="QHJG01000006">
    <property type="protein sequence ID" value="PWY56738.1"/>
    <property type="molecule type" value="Genomic_DNA"/>
</dbReference>
<gene>
    <name evidence="2" type="ORF">DGG96_04845</name>
    <name evidence="3" type="ORF">ELY20_06770</name>
</gene>
<sequence length="878" mass="99450">MKILKDKPHTLITFNHRHKGKPQLAVTIMAMFSFSRSGEFLSYADFWKVAKKSFNSSQGEFIDLYMPKKKAEFFVKGSCYAYDDDTSTSFVKVTLDGMQKQLTVFGDRQWVEVDSNYHLSKPACFRSIPISLTNAYGGKGHDINPDGKGFITTSSFKEIKVPNVEVPTQLIKQPSDTPQPALLLPHSPTCKYQLDKFGTFNEDWLLNERPYYPTDIDWLYFNLAEADQQNEHYFNGDEAFTCTNMHAEQSIINGQLPGLRVRCFYKRIDSPESLSELNLNLDTIWLLPDEEKGVLIWHGMLDTQDIAANDIDFIYSVSESLNEPKKDIDYYVKLRNKPKEMAMQAKPRESRTKARSAPPIGLGLDLDKEFQDIAKIFHPDKSLEEIEAAKIFKGKTPQEILQEVAQFYKNQNQPVPVFDKFTFANAQKNINPQHINHLDYLKKQIINNELPEAKQSEILKKLEPFKQQFTRLDKVSAFTQFRTGRAGKSAYSREDIIRAFQEGKEFSSENLAGIDLSDLDLSGINLSGCNLSECNFTRTRLVKANLSTTTLINTNLSEAILADADLSQALIKNAALNRTDFKECDMHKTQLEGCSGTECNFSAAFLNYAKLKNCQLDGSVFISLKANFLDISDSSFDSCNFSEARLQFANINRCVWINPNFVQADLSHAHFDDTKLSNVSGNNVLAPKLSLTKCTIDNLMMEDSNLEHLNCKGTIISKCRFSNCSLPGLNLMNAQLTRGDFIKCVITNLRGNDHTHISTTNFEQCNLSKGAILGGGYEQISIRDCDINSSQFINGTVKKSNFSKCNAKKFRFVNCKVDSCLFQDINFFQGIFHSSTFANTEFNHCNLYSIPFTDCQKNDVKILDCLVRNISLKQEESL</sequence>
<dbReference type="InterPro" id="IPR001646">
    <property type="entry name" value="5peptide_repeat"/>
</dbReference>
<dbReference type="PANTHER" id="PTHR14136:SF17">
    <property type="entry name" value="BTB_POZ DOMAIN-CONTAINING PROTEIN KCTD9"/>
    <property type="match status" value="1"/>
</dbReference>
<feature type="domain" description="DUF2169" evidence="1">
    <location>
        <begin position="20"/>
        <end position="298"/>
    </location>
</feature>
<reference evidence="3 5" key="2">
    <citation type="submission" date="2018-12" db="EMBL/GenBank/DDBJ databases">
        <title>Legionella sp,whole genome shotgun sequence.</title>
        <authorList>
            <person name="Wu H."/>
        </authorList>
    </citation>
    <scope>NUCLEOTIDE SEQUENCE [LARGE SCALE GENOMIC DNA]</scope>
    <source>
        <strain evidence="5">km489</strain>
        <strain evidence="3">Km489</strain>
    </source>
</reference>
<organism evidence="2 4">
    <name type="scientific">Legionella qingyii</name>
    <dbReference type="NCBI Taxonomy" id="2184757"/>
    <lineage>
        <taxon>Bacteria</taxon>
        <taxon>Pseudomonadati</taxon>
        <taxon>Pseudomonadota</taxon>
        <taxon>Gammaproteobacteria</taxon>
        <taxon>Legionellales</taxon>
        <taxon>Legionellaceae</taxon>
        <taxon>Legionella</taxon>
    </lineage>
</organism>
<name>A0A317U6B9_9GAMM</name>
<dbReference type="Proteomes" id="UP000287374">
    <property type="component" value="Unassembled WGS sequence"/>
</dbReference>
<dbReference type="Pfam" id="PF00805">
    <property type="entry name" value="Pentapeptide"/>
    <property type="match status" value="3"/>
</dbReference>
<accession>A0A317U6B9</accession>
<evidence type="ECO:0000313" key="3">
    <source>
        <dbReference type="EMBL" id="RUR23706.1"/>
    </source>
</evidence>
<dbReference type="InterPro" id="IPR018683">
    <property type="entry name" value="DUF2169"/>
</dbReference>
<dbReference type="RefSeq" id="WP_110141830.1">
    <property type="nucleotide sequence ID" value="NZ_QHJG01000006.1"/>
</dbReference>
<protein>
    <submittedName>
        <fullName evidence="3">DUF2169 domain-containing protein</fullName>
    </submittedName>
</protein>
<dbReference type="AlphaFoldDB" id="A0A317U6B9"/>
<keyword evidence="5" id="KW-1185">Reference proteome</keyword>
<dbReference type="Proteomes" id="UP000247152">
    <property type="component" value="Unassembled WGS sequence"/>
</dbReference>
<dbReference type="Pfam" id="PF09937">
    <property type="entry name" value="DUF2169"/>
    <property type="match status" value="1"/>
</dbReference>
<dbReference type="InterPro" id="IPR051082">
    <property type="entry name" value="Pentapeptide-BTB/POZ_domain"/>
</dbReference>
<dbReference type="PANTHER" id="PTHR14136">
    <property type="entry name" value="BTB_POZ DOMAIN-CONTAINING PROTEIN KCTD9"/>
    <property type="match status" value="1"/>
</dbReference>
<evidence type="ECO:0000259" key="1">
    <source>
        <dbReference type="Pfam" id="PF09937"/>
    </source>
</evidence>
<evidence type="ECO:0000313" key="4">
    <source>
        <dbReference type="Proteomes" id="UP000247152"/>
    </source>
</evidence>
<reference evidence="2 4" key="1">
    <citation type="submission" date="2018-05" db="EMBL/GenBank/DDBJ databases">
        <title>Legionella qingyii sp.nov., whole genome shotgun sequence.</title>
        <authorList>
            <person name="Wu H."/>
            <person name="Zhu Q."/>
            <person name="Hu C."/>
        </authorList>
    </citation>
    <scope>NUCLEOTIDE SEQUENCE [LARGE SCALE GENOMIC DNA]</scope>
    <source>
        <strain evidence="2 4">HEB18</strain>
    </source>
</reference>
<dbReference type="Gene3D" id="2.160.20.80">
    <property type="entry name" value="E3 ubiquitin-protein ligase SopA"/>
    <property type="match status" value="3"/>
</dbReference>
<proteinExistence type="predicted"/>
<dbReference type="SUPFAM" id="SSF141571">
    <property type="entry name" value="Pentapeptide repeat-like"/>
    <property type="match status" value="3"/>
</dbReference>
<dbReference type="EMBL" id="RZGX01000007">
    <property type="protein sequence ID" value="RUR23706.1"/>
    <property type="molecule type" value="Genomic_DNA"/>
</dbReference>